<feature type="transmembrane region" description="Helical" evidence="17">
    <location>
        <begin position="86"/>
        <end position="103"/>
    </location>
</feature>
<keyword evidence="14 17" id="KW-0496">Mitochondrion</keyword>
<feature type="transmembrane region" description="Helical" evidence="17">
    <location>
        <begin position="247"/>
        <end position="267"/>
    </location>
</feature>
<feature type="transmembrane region" description="Helical" evidence="17">
    <location>
        <begin position="179"/>
        <end position="206"/>
    </location>
</feature>
<comment type="subcellular location">
    <subcellularLocation>
        <location evidence="2 17">Mitochondrion membrane</location>
        <topology evidence="2 17">Multi-pass membrane protein</topology>
    </subcellularLocation>
</comment>
<feature type="transmembrane region" description="Helical" evidence="17">
    <location>
        <begin position="21"/>
        <end position="38"/>
    </location>
</feature>
<dbReference type="GO" id="GO:0031966">
    <property type="term" value="C:mitochondrial membrane"/>
    <property type="evidence" value="ECO:0007669"/>
    <property type="project" value="UniProtKB-SubCell"/>
</dbReference>
<comment type="function">
    <text evidence="17">Core subunit of the mitochondrial membrane respiratory chain NADH dehydrogenase (Complex I) which catalyzes electron transfer from NADH through the respiratory chain, using ubiquinone as an electron acceptor. Essential for the catalytic activity and assembly of complex I.</text>
</comment>
<evidence type="ECO:0000256" key="3">
    <source>
        <dbReference type="ARBA" id="ARBA00009025"/>
    </source>
</evidence>
<feature type="transmembrane region" description="Helical" evidence="17">
    <location>
        <begin position="274"/>
        <end position="293"/>
    </location>
</feature>
<name>A0A8K1PT32_9HYME</name>
<dbReference type="AlphaFoldDB" id="A0A8K1PT32"/>
<comment type="function">
    <text evidence="1">Core subunit of the mitochondrial membrane respiratory chain NADH dehydrogenase (Complex I) that is believed to belong to the minimal assembly required for catalysis. Complex I functions in the transfer of electrons from NADH to the respiratory chain. The immediate electron acceptor for the enzyme is believed to be ubiquinone.</text>
</comment>
<dbReference type="EC" id="7.1.1.2" evidence="4 17"/>
<evidence type="ECO:0000256" key="13">
    <source>
        <dbReference type="ARBA" id="ARBA00023075"/>
    </source>
</evidence>
<evidence type="ECO:0000256" key="8">
    <source>
        <dbReference type="ARBA" id="ARBA00022692"/>
    </source>
</evidence>
<evidence type="ECO:0000256" key="10">
    <source>
        <dbReference type="ARBA" id="ARBA00022982"/>
    </source>
</evidence>
<evidence type="ECO:0000256" key="14">
    <source>
        <dbReference type="ARBA" id="ARBA00023128"/>
    </source>
</evidence>
<keyword evidence="10 17" id="KW-0249">Electron transport</keyword>
<dbReference type="GO" id="GO:0003954">
    <property type="term" value="F:NADH dehydrogenase activity"/>
    <property type="evidence" value="ECO:0007669"/>
    <property type="project" value="TreeGrafter"/>
</dbReference>
<dbReference type="Pfam" id="PF00361">
    <property type="entry name" value="Proton_antipo_M"/>
    <property type="match status" value="1"/>
</dbReference>
<evidence type="ECO:0000256" key="5">
    <source>
        <dbReference type="ARBA" id="ARBA00021006"/>
    </source>
</evidence>
<keyword evidence="12 17" id="KW-0520">NAD</keyword>
<evidence type="ECO:0000256" key="15">
    <source>
        <dbReference type="ARBA" id="ARBA00023136"/>
    </source>
</evidence>
<proteinExistence type="inferred from homology"/>
<dbReference type="GO" id="GO:0008137">
    <property type="term" value="F:NADH dehydrogenase (ubiquinone) activity"/>
    <property type="evidence" value="ECO:0007669"/>
    <property type="project" value="UniProtKB-UniRule"/>
</dbReference>
<evidence type="ECO:0000256" key="16">
    <source>
        <dbReference type="ARBA" id="ARBA00049551"/>
    </source>
</evidence>
<dbReference type="PRINTS" id="PR01437">
    <property type="entry name" value="NUOXDRDTASE4"/>
</dbReference>
<dbReference type="InterPro" id="IPR001750">
    <property type="entry name" value="ND/Mrp_TM"/>
</dbReference>
<comment type="catalytic activity">
    <reaction evidence="16 17">
        <text>a ubiquinone + NADH + 5 H(+)(in) = a ubiquinol + NAD(+) + 4 H(+)(out)</text>
        <dbReference type="Rhea" id="RHEA:29091"/>
        <dbReference type="Rhea" id="RHEA-COMP:9565"/>
        <dbReference type="Rhea" id="RHEA-COMP:9566"/>
        <dbReference type="ChEBI" id="CHEBI:15378"/>
        <dbReference type="ChEBI" id="CHEBI:16389"/>
        <dbReference type="ChEBI" id="CHEBI:17976"/>
        <dbReference type="ChEBI" id="CHEBI:57540"/>
        <dbReference type="ChEBI" id="CHEBI:57945"/>
        <dbReference type="EC" id="7.1.1.2"/>
    </reaction>
</comment>
<feature type="transmembrane region" description="Helical" evidence="17">
    <location>
        <begin position="379"/>
        <end position="404"/>
    </location>
</feature>
<evidence type="ECO:0000256" key="2">
    <source>
        <dbReference type="ARBA" id="ARBA00004225"/>
    </source>
</evidence>
<keyword evidence="13 17" id="KW-0830">Ubiquinone</keyword>
<evidence type="ECO:0000256" key="4">
    <source>
        <dbReference type="ARBA" id="ARBA00012944"/>
    </source>
</evidence>
<accession>A0A8K1PT32</accession>
<dbReference type="EMBL" id="OK299152">
    <property type="protein sequence ID" value="UDP58206.1"/>
    <property type="molecule type" value="Genomic_DNA"/>
</dbReference>
<keyword evidence="8 17" id="KW-0812">Transmembrane</keyword>
<sequence>MMMLISLMIIKNSFKNMNKNLHNMLILIMFNMIMFNDIKMNLFNYMFNNYCIDNNSFMMVLLTLWIFSFSLLSNFNFFYNMNKIKFINLILFMMNSMIMFFMSMNLLMFFIYFESSLIPIIMLIFGWGNQIDRIQASMYMLLYTLFGSMPLLIMIIFLYKNMNSCLINFIYLLNKSLLINFNLLTFLAMNLAFLIKMPMYFLHLWLPKAHVESPISGSMILAGIMLKLGSFGMMRFIYMFMYMYNKFNLIFMIMSIWGSIMCCLICMNINDLKIIIAYSSIIHMGAMLTNLMIMFKYSFFSSIMMMFAHGLCSPLMFYTSFIMYKRSKSRNIYFNKGIINVLPNLSMWWFLITICNMSSPPSLNLISEFFIMMNLIKYSLYFIMINLLLIFFSSLYNIYFFYSTQNKMWNLMNFNFNQMNFKETLILKINWMILNLMFFNIYLMT</sequence>
<feature type="transmembrane region" description="Helical" evidence="17">
    <location>
        <begin position="58"/>
        <end position="79"/>
    </location>
</feature>
<evidence type="ECO:0000259" key="18">
    <source>
        <dbReference type="Pfam" id="PF00361"/>
    </source>
</evidence>
<reference evidence="19" key="1">
    <citation type="submission" date="2021-09" db="EMBL/GenBank/DDBJ databases">
        <title>Complete mitogenome of Chelonus formosanus (Hymenoptera: Braconidae).</title>
        <authorList>
            <person name="Zhao H.-Y."/>
        </authorList>
    </citation>
    <scope>NUCLEOTIDE SEQUENCE</scope>
    <source>
        <tissue evidence="19">Female adult</tissue>
    </source>
</reference>
<feature type="transmembrane region" description="Helical" evidence="17">
    <location>
        <begin position="338"/>
        <end position="359"/>
    </location>
</feature>
<feature type="transmembrane region" description="Helical" evidence="17">
    <location>
        <begin position="140"/>
        <end position="159"/>
    </location>
</feature>
<evidence type="ECO:0000256" key="17">
    <source>
        <dbReference type="RuleBase" id="RU003297"/>
    </source>
</evidence>
<keyword evidence="6 17" id="KW-0813">Transport</keyword>
<keyword evidence="11 17" id="KW-1133">Transmembrane helix</keyword>
<evidence type="ECO:0000256" key="7">
    <source>
        <dbReference type="ARBA" id="ARBA00022660"/>
    </source>
</evidence>
<evidence type="ECO:0000256" key="9">
    <source>
        <dbReference type="ARBA" id="ARBA00022967"/>
    </source>
</evidence>
<protein>
    <recommendedName>
        <fullName evidence="5 17">NADH-ubiquinone oxidoreductase chain 4</fullName>
        <ecNumber evidence="4 17">7.1.1.2</ecNumber>
    </recommendedName>
</protein>
<evidence type="ECO:0000313" key="19">
    <source>
        <dbReference type="EMBL" id="UDP58206.1"/>
    </source>
</evidence>
<dbReference type="GO" id="GO:0048039">
    <property type="term" value="F:ubiquinone binding"/>
    <property type="evidence" value="ECO:0007669"/>
    <property type="project" value="TreeGrafter"/>
</dbReference>
<comment type="similarity">
    <text evidence="3 17">Belongs to the complex I subunit 4 family.</text>
</comment>
<evidence type="ECO:0000256" key="1">
    <source>
        <dbReference type="ARBA" id="ARBA00003257"/>
    </source>
</evidence>
<gene>
    <name evidence="19" type="primary">nad4</name>
</gene>
<dbReference type="GO" id="GO:0015990">
    <property type="term" value="P:electron transport coupled proton transport"/>
    <property type="evidence" value="ECO:0007669"/>
    <property type="project" value="TreeGrafter"/>
</dbReference>
<geneLocation type="mitochondrion" evidence="19"/>
<organism evidence="19">
    <name type="scientific">Chelonus formosanus</name>
    <dbReference type="NCBI Taxonomy" id="2739011"/>
    <lineage>
        <taxon>Eukaryota</taxon>
        <taxon>Metazoa</taxon>
        <taxon>Ecdysozoa</taxon>
        <taxon>Arthropoda</taxon>
        <taxon>Hexapoda</taxon>
        <taxon>Insecta</taxon>
        <taxon>Pterygota</taxon>
        <taxon>Neoptera</taxon>
        <taxon>Endopterygota</taxon>
        <taxon>Hymenoptera</taxon>
        <taxon>Apocrita</taxon>
        <taxon>Ichneumonoidea</taxon>
        <taxon>Braconidae</taxon>
        <taxon>Cheloninae</taxon>
        <taxon>Chelonus</taxon>
    </lineage>
</organism>
<keyword evidence="15 17" id="KW-0472">Membrane</keyword>
<feature type="transmembrane region" description="Helical" evidence="17">
    <location>
        <begin position="425"/>
        <end position="443"/>
    </location>
</feature>
<evidence type="ECO:0000256" key="6">
    <source>
        <dbReference type="ARBA" id="ARBA00022448"/>
    </source>
</evidence>
<feature type="domain" description="NADH:quinone oxidoreductase/Mrp antiporter transmembrane" evidence="18">
    <location>
        <begin position="103"/>
        <end position="390"/>
    </location>
</feature>
<dbReference type="PANTHER" id="PTHR43507">
    <property type="entry name" value="NADH-UBIQUINONE OXIDOREDUCTASE CHAIN 4"/>
    <property type="match status" value="1"/>
</dbReference>
<dbReference type="PANTHER" id="PTHR43507:SF20">
    <property type="entry name" value="NADH-UBIQUINONE OXIDOREDUCTASE CHAIN 4"/>
    <property type="match status" value="1"/>
</dbReference>
<feature type="transmembrane region" description="Helical" evidence="17">
    <location>
        <begin position="299"/>
        <end position="318"/>
    </location>
</feature>
<dbReference type="InterPro" id="IPR003918">
    <property type="entry name" value="NADH_UbQ_OxRdtase"/>
</dbReference>
<dbReference type="GO" id="GO:0042773">
    <property type="term" value="P:ATP synthesis coupled electron transport"/>
    <property type="evidence" value="ECO:0007669"/>
    <property type="project" value="InterPro"/>
</dbReference>
<feature type="transmembrane region" description="Helical" evidence="17">
    <location>
        <begin position="109"/>
        <end position="128"/>
    </location>
</feature>
<keyword evidence="9" id="KW-1278">Translocase</keyword>
<evidence type="ECO:0000256" key="12">
    <source>
        <dbReference type="ARBA" id="ARBA00023027"/>
    </source>
</evidence>
<evidence type="ECO:0000256" key="11">
    <source>
        <dbReference type="ARBA" id="ARBA00022989"/>
    </source>
</evidence>
<feature type="transmembrane region" description="Helical" evidence="17">
    <location>
        <begin position="218"/>
        <end position="241"/>
    </location>
</feature>
<keyword evidence="7 17" id="KW-0679">Respiratory chain</keyword>